<evidence type="ECO:0000256" key="1">
    <source>
        <dbReference type="ARBA" id="ARBA00023122"/>
    </source>
</evidence>
<evidence type="ECO:0000256" key="2">
    <source>
        <dbReference type="PROSITE-ProRule" id="PRU00703"/>
    </source>
</evidence>
<dbReference type="InterPro" id="IPR000644">
    <property type="entry name" value="CBS_dom"/>
</dbReference>
<dbReference type="EMBL" id="SRSD01000001">
    <property type="protein sequence ID" value="KAA0895390.1"/>
    <property type="molecule type" value="Genomic_DNA"/>
</dbReference>
<dbReference type="SUPFAM" id="SSF54631">
    <property type="entry name" value="CBS-domain pair"/>
    <property type="match status" value="1"/>
</dbReference>
<dbReference type="PANTHER" id="PTHR43080">
    <property type="entry name" value="CBS DOMAIN-CONTAINING PROTEIN CBSX3, MITOCHONDRIAL"/>
    <property type="match status" value="1"/>
</dbReference>
<sequence>MQTVADIMTKDVVTVKKETNLRELSGIFETRRFGSLPVVDEAGNLTGIVTSSDLIEQGRNLHIPTVISIFDWVIPLQGERTLEREVQKMTAQTVGEICSGDVVTIAPTDPVSTAADIMSDRKLHALPVVEGHKLVGIVSRIDIIRNLVPK</sequence>
<dbReference type="Proteomes" id="UP000324298">
    <property type="component" value="Unassembled WGS sequence"/>
</dbReference>
<dbReference type="SMART" id="SM00116">
    <property type="entry name" value="CBS"/>
    <property type="match status" value="2"/>
</dbReference>
<dbReference type="OrthoDB" id="9790355at2"/>
<reference evidence="4 5" key="1">
    <citation type="submission" date="2019-04" db="EMBL/GenBank/DDBJ databases">
        <title>Geobacter ruber sp. nov., ferric-reducing bacteria isolated from paddy soil.</title>
        <authorList>
            <person name="Xu Z."/>
            <person name="Masuda Y."/>
            <person name="Itoh H."/>
            <person name="Senoo K."/>
        </authorList>
    </citation>
    <scope>NUCLEOTIDE SEQUENCE [LARGE SCALE GENOMIC DNA]</scope>
    <source>
        <strain evidence="4 5">Red88</strain>
    </source>
</reference>
<dbReference type="AlphaFoldDB" id="A0A5A9XRD3"/>
<dbReference type="InterPro" id="IPR046342">
    <property type="entry name" value="CBS_dom_sf"/>
</dbReference>
<feature type="domain" description="CBS" evidence="3">
    <location>
        <begin position="8"/>
        <end position="65"/>
    </location>
</feature>
<dbReference type="Pfam" id="PF00571">
    <property type="entry name" value="CBS"/>
    <property type="match status" value="2"/>
</dbReference>
<proteinExistence type="predicted"/>
<keyword evidence="5" id="KW-1185">Reference proteome</keyword>
<dbReference type="InterPro" id="IPR051257">
    <property type="entry name" value="Diverse_CBS-Domain"/>
</dbReference>
<dbReference type="Gene3D" id="3.10.580.10">
    <property type="entry name" value="CBS-domain"/>
    <property type="match status" value="1"/>
</dbReference>
<accession>A0A5A9XRD3</accession>
<protein>
    <submittedName>
        <fullName evidence="4">CBS domain-containing protein</fullName>
    </submittedName>
</protein>
<evidence type="ECO:0000313" key="5">
    <source>
        <dbReference type="Proteomes" id="UP000324298"/>
    </source>
</evidence>
<dbReference type="RefSeq" id="WP_149305970.1">
    <property type="nucleotide sequence ID" value="NZ_SRSD01000001.1"/>
</dbReference>
<evidence type="ECO:0000259" key="3">
    <source>
        <dbReference type="PROSITE" id="PS51371"/>
    </source>
</evidence>
<evidence type="ECO:0000313" key="4">
    <source>
        <dbReference type="EMBL" id="KAA0895390.1"/>
    </source>
</evidence>
<gene>
    <name evidence="4" type="ORF">ET418_02390</name>
</gene>
<feature type="domain" description="CBS" evidence="3">
    <location>
        <begin position="97"/>
        <end position="150"/>
    </location>
</feature>
<dbReference type="PROSITE" id="PS51371">
    <property type="entry name" value="CBS"/>
    <property type="match status" value="2"/>
</dbReference>
<keyword evidence="1 2" id="KW-0129">CBS domain</keyword>
<dbReference type="CDD" id="cd04586">
    <property type="entry name" value="CBS_pair_BON_assoc"/>
    <property type="match status" value="1"/>
</dbReference>
<organism evidence="4 5">
    <name type="scientific">Oryzomonas rubra</name>
    <dbReference type="NCBI Taxonomy" id="2509454"/>
    <lineage>
        <taxon>Bacteria</taxon>
        <taxon>Pseudomonadati</taxon>
        <taxon>Thermodesulfobacteriota</taxon>
        <taxon>Desulfuromonadia</taxon>
        <taxon>Geobacterales</taxon>
        <taxon>Geobacteraceae</taxon>
        <taxon>Oryzomonas</taxon>
    </lineage>
</organism>
<comment type="caution">
    <text evidence="4">The sequence shown here is derived from an EMBL/GenBank/DDBJ whole genome shotgun (WGS) entry which is preliminary data.</text>
</comment>
<dbReference type="PANTHER" id="PTHR43080:SF2">
    <property type="entry name" value="CBS DOMAIN-CONTAINING PROTEIN"/>
    <property type="match status" value="1"/>
</dbReference>
<name>A0A5A9XRD3_9BACT</name>